<gene>
    <name evidence="1" type="ORF">L3049_19390</name>
</gene>
<evidence type="ECO:0000313" key="1">
    <source>
        <dbReference type="EMBL" id="MDE5420161.1"/>
    </source>
</evidence>
<reference evidence="1 2" key="1">
    <citation type="submission" date="2022-01" db="EMBL/GenBank/DDBJ databases">
        <title>Labilibaculum sp. nov, a marine bacterium isolated from Antarctica.</title>
        <authorList>
            <person name="Dai W."/>
        </authorList>
    </citation>
    <scope>NUCLEOTIDE SEQUENCE [LARGE SCALE GENOMIC DNA]</scope>
    <source>
        <strain evidence="1 2">DW002</strain>
    </source>
</reference>
<sequence>MLEQTKIVLANVSFDFALFRKELVKAIKWLNPADFETLKNWCLENYSGQYQEIISEVMLPQTS</sequence>
<dbReference type="EMBL" id="JAKJSC010000008">
    <property type="protein sequence ID" value="MDE5420161.1"/>
    <property type="molecule type" value="Genomic_DNA"/>
</dbReference>
<evidence type="ECO:0000313" key="2">
    <source>
        <dbReference type="Proteomes" id="UP001528920"/>
    </source>
</evidence>
<keyword evidence="2" id="KW-1185">Reference proteome</keyword>
<protein>
    <submittedName>
        <fullName evidence="1">Uncharacterized protein</fullName>
    </submittedName>
</protein>
<proteinExistence type="predicted"/>
<comment type="caution">
    <text evidence="1">The sequence shown here is derived from an EMBL/GenBank/DDBJ whole genome shotgun (WGS) entry which is preliminary data.</text>
</comment>
<dbReference type="RefSeq" id="WP_275111491.1">
    <property type="nucleotide sequence ID" value="NZ_JAKJSC010000008.1"/>
</dbReference>
<dbReference type="Proteomes" id="UP001528920">
    <property type="component" value="Unassembled WGS sequence"/>
</dbReference>
<name>A0ABT5VXM3_9BACT</name>
<accession>A0ABT5VXM3</accession>
<organism evidence="1 2">
    <name type="scientific">Paralabilibaculum antarcticum</name>
    <dbReference type="NCBI Taxonomy" id="2912572"/>
    <lineage>
        <taxon>Bacteria</taxon>
        <taxon>Pseudomonadati</taxon>
        <taxon>Bacteroidota</taxon>
        <taxon>Bacteroidia</taxon>
        <taxon>Marinilabiliales</taxon>
        <taxon>Marinifilaceae</taxon>
        <taxon>Paralabilibaculum</taxon>
    </lineage>
</organism>